<proteinExistence type="predicted"/>
<keyword evidence="3" id="KW-1185">Reference proteome</keyword>
<accession>A0A9Q3PHC2</accession>
<dbReference type="AlphaFoldDB" id="A0A9Q3PHC2"/>
<evidence type="ECO:0000313" key="3">
    <source>
        <dbReference type="Proteomes" id="UP000765509"/>
    </source>
</evidence>
<evidence type="ECO:0000313" key="2">
    <source>
        <dbReference type="EMBL" id="MBW0561754.1"/>
    </source>
</evidence>
<dbReference type="OrthoDB" id="2749819at2759"/>
<reference evidence="2" key="1">
    <citation type="submission" date="2021-03" db="EMBL/GenBank/DDBJ databases">
        <title>Draft genome sequence of rust myrtle Austropuccinia psidii MF-1, a brazilian biotype.</title>
        <authorList>
            <person name="Quecine M.C."/>
            <person name="Pachon D.M.R."/>
            <person name="Bonatelli M.L."/>
            <person name="Correr F.H."/>
            <person name="Franceschini L.M."/>
            <person name="Leite T.F."/>
            <person name="Margarido G.R.A."/>
            <person name="Almeida C.A."/>
            <person name="Ferrarezi J.A."/>
            <person name="Labate C.A."/>
        </authorList>
    </citation>
    <scope>NUCLEOTIDE SEQUENCE</scope>
    <source>
        <strain evidence="2">MF-1</strain>
    </source>
</reference>
<feature type="compositionally biased region" description="Low complexity" evidence="1">
    <location>
        <begin position="1"/>
        <end position="21"/>
    </location>
</feature>
<dbReference type="Proteomes" id="UP000765509">
    <property type="component" value="Unassembled WGS sequence"/>
</dbReference>
<name>A0A9Q3PHC2_9BASI</name>
<comment type="caution">
    <text evidence="2">The sequence shown here is derived from an EMBL/GenBank/DDBJ whole genome shotgun (WGS) entry which is preliminary data.</text>
</comment>
<feature type="region of interest" description="Disordered" evidence="1">
    <location>
        <begin position="90"/>
        <end position="162"/>
    </location>
</feature>
<feature type="compositionally biased region" description="Polar residues" evidence="1">
    <location>
        <begin position="152"/>
        <end position="162"/>
    </location>
</feature>
<sequence length="287" mass="32933">MESGNKPNSKSSSSSKSSNQSYQFYYPDKERTPENQTPKDIDLLIATPRTEPKEKDQLRRFSFKLIQEARKNKRITKEFQGSVYQVEMNQQSTCDLPPLPEENVEGNASEPTLPRHVRLEDSPISPTPGPRETSTPKTEQRSQSIPKKVFLTTPNHPSPLQQEIPQATSPIIKIRVKDYNLVFASNEVEKFIKRVEAEAEIEGASGKDITRKDISMSTSEEVKEKIEAMQGYEEKNWTKLKKIITTEWGRVEPDRRYRPESLEKLFNNTKRSGVMRDLAEYKGIIGE</sequence>
<feature type="region of interest" description="Disordered" evidence="1">
    <location>
        <begin position="1"/>
        <end position="57"/>
    </location>
</feature>
<evidence type="ECO:0000256" key="1">
    <source>
        <dbReference type="SAM" id="MobiDB-lite"/>
    </source>
</evidence>
<feature type="compositionally biased region" description="Basic and acidic residues" evidence="1">
    <location>
        <begin position="27"/>
        <end position="42"/>
    </location>
</feature>
<feature type="compositionally biased region" description="Polar residues" evidence="1">
    <location>
        <begin position="132"/>
        <end position="145"/>
    </location>
</feature>
<gene>
    <name evidence="2" type="ORF">O181_101469</name>
</gene>
<protein>
    <submittedName>
        <fullName evidence="2">Uncharacterized protein</fullName>
    </submittedName>
</protein>
<organism evidence="2 3">
    <name type="scientific">Austropuccinia psidii MF-1</name>
    <dbReference type="NCBI Taxonomy" id="1389203"/>
    <lineage>
        <taxon>Eukaryota</taxon>
        <taxon>Fungi</taxon>
        <taxon>Dikarya</taxon>
        <taxon>Basidiomycota</taxon>
        <taxon>Pucciniomycotina</taxon>
        <taxon>Pucciniomycetes</taxon>
        <taxon>Pucciniales</taxon>
        <taxon>Sphaerophragmiaceae</taxon>
        <taxon>Austropuccinia</taxon>
    </lineage>
</organism>
<dbReference type="EMBL" id="AVOT02071467">
    <property type="protein sequence ID" value="MBW0561754.1"/>
    <property type="molecule type" value="Genomic_DNA"/>
</dbReference>